<evidence type="ECO:0000313" key="2">
    <source>
        <dbReference type="EMBL" id="OHA86169.1"/>
    </source>
</evidence>
<gene>
    <name evidence="2" type="ORF">A2591_01320</name>
</gene>
<name>A0A1G2SNG2_9BACT</name>
<dbReference type="Gene3D" id="3.10.180.10">
    <property type="entry name" value="2,3-Dihydroxybiphenyl 1,2-Dioxygenase, domain 1"/>
    <property type="match status" value="1"/>
</dbReference>
<organism evidence="2 3">
    <name type="scientific">Candidatus Yonathbacteria bacterium RIFOXYD1_FULL_52_36</name>
    <dbReference type="NCBI Taxonomy" id="1802730"/>
    <lineage>
        <taxon>Bacteria</taxon>
        <taxon>Candidatus Yonathiibacteriota</taxon>
    </lineage>
</organism>
<protein>
    <submittedName>
        <fullName evidence="2">Glyoxalase</fullName>
    </submittedName>
</protein>
<dbReference type="PANTHER" id="PTHR33990">
    <property type="entry name" value="PROTEIN YJDN-RELATED"/>
    <property type="match status" value="1"/>
</dbReference>
<evidence type="ECO:0000259" key="1">
    <source>
        <dbReference type="Pfam" id="PF06983"/>
    </source>
</evidence>
<proteinExistence type="predicted"/>
<comment type="caution">
    <text evidence="2">The sequence shown here is derived from an EMBL/GenBank/DDBJ whole genome shotgun (WGS) entry which is preliminary data.</text>
</comment>
<accession>A0A1G2SNG2</accession>
<dbReference type="SUPFAM" id="SSF54593">
    <property type="entry name" value="Glyoxalase/Bleomycin resistance protein/Dihydroxybiphenyl dioxygenase"/>
    <property type="match status" value="1"/>
</dbReference>
<reference evidence="2 3" key="1">
    <citation type="journal article" date="2016" name="Nat. Commun.">
        <title>Thousands of microbial genomes shed light on interconnected biogeochemical processes in an aquifer system.</title>
        <authorList>
            <person name="Anantharaman K."/>
            <person name="Brown C.T."/>
            <person name="Hug L.A."/>
            <person name="Sharon I."/>
            <person name="Castelle C.J."/>
            <person name="Probst A.J."/>
            <person name="Thomas B.C."/>
            <person name="Singh A."/>
            <person name="Wilkins M.J."/>
            <person name="Karaoz U."/>
            <person name="Brodie E.L."/>
            <person name="Williams K.H."/>
            <person name="Hubbard S.S."/>
            <person name="Banfield J.F."/>
        </authorList>
    </citation>
    <scope>NUCLEOTIDE SEQUENCE [LARGE SCALE GENOMIC DNA]</scope>
</reference>
<feature type="domain" description="PhnB-like" evidence="1">
    <location>
        <begin position="2"/>
        <end position="134"/>
    </location>
</feature>
<dbReference type="PANTHER" id="PTHR33990:SF1">
    <property type="entry name" value="PROTEIN YJDN"/>
    <property type="match status" value="1"/>
</dbReference>
<sequence>MKINPYLNFDGQTEEAFNFYKSIFGGEFSMLQRFKEMPAGEQPMPEDEGERIMHVSLPIGETVLMGTDTSEASGMKLNVGNNVYLSLHPDTKEEGERLMTALGEGGKIEMPFEKMFWGAYFGSLVDKFGVQWMVNFDEK</sequence>
<dbReference type="InterPro" id="IPR029068">
    <property type="entry name" value="Glyas_Bleomycin-R_OHBP_Dase"/>
</dbReference>
<evidence type="ECO:0000313" key="3">
    <source>
        <dbReference type="Proteomes" id="UP000178168"/>
    </source>
</evidence>
<dbReference type="InterPro" id="IPR028973">
    <property type="entry name" value="PhnB-like"/>
</dbReference>
<dbReference type="EMBL" id="MHUZ01000008">
    <property type="protein sequence ID" value="OHA86169.1"/>
    <property type="molecule type" value="Genomic_DNA"/>
</dbReference>
<dbReference type="Pfam" id="PF06983">
    <property type="entry name" value="3-dmu-9_3-mt"/>
    <property type="match status" value="1"/>
</dbReference>
<dbReference type="Proteomes" id="UP000178168">
    <property type="component" value="Unassembled WGS sequence"/>
</dbReference>
<dbReference type="STRING" id="1802730.A2591_01320"/>
<dbReference type="AlphaFoldDB" id="A0A1G2SNG2"/>
<dbReference type="CDD" id="cd06588">
    <property type="entry name" value="PhnB_like"/>
    <property type="match status" value="1"/>
</dbReference>